<feature type="transmembrane region" description="Helical" evidence="2">
    <location>
        <begin position="7"/>
        <end position="33"/>
    </location>
</feature>
<evidence type="ECO:0000313" key="5">
    <source>
        <dbReference type="Proteomes" id="UP000217954"/>
    </source>
</evidence>
<gene>
    <name evidence="4" type="ORF">MSTE_00228</name>
</gene>
<evidence type="ECO:0000256" key="1">
    <source>
        <dbReference type="SAM" id="MobiDB-lite"/>
    </source>
</evidence>
<dbReference type="RefSeq" id="WP_096498426.1">
    <property type="nucleotide sequence ID" value="NZ_AP018165.1"/>
</dbReference>
<dbReference type="AlphaFoldDB" id="A0A1Z4ERJ6"/>
<dbReference type="OrthoDB" id="5996503at2"/>
<sequence length="230" mass="24440">MSMRRASVLALTTMTVGGVIGVIATLILNVFVFDKFDAYGEVKIPGTTQLELPAGEVTVSFHSWVSGDNGLLIPQLGMSIFPPPGVTEPQVRESIGSSTTVNGDARRRVWVAQIPAAGTYKVQVDGEVNGFVNPRLAFGHGSPYWALTWGFAGLLGAAALGWVAYVLTRVRSTRSSPPPPLDSPRPASSYEPSDDGVRIEQLKSLAALRDSGALTEAEFEAEKRRVLGGG</sequence>
<dbReference type="Pfam" id="PF09851">
    <property type="entry name" value="SHOCT"/>
    <property type="match status" value="1"/>
</dbReference>
<feature type="transmembrane region" description="Helical" evidence="2">
    <location>
        <begin position="144"/>
        <end position="167"/>
    </location>
</feature>
<keyword evidence="2" id="KW-1133">Transmembrane helix</keyword>
<dbReference type="KEGG" id="mste:MSTE_00228"/>
<feature type="region of interest" description="Disordered" evidence="1">
    <location>
        <begin position="172"/>
        <end position="195"/>
    </location>
</feature>
<keyword evidence="2" id="KW-0472">Membrane</keyword>
<evidence type="ECO:0000259" key="3">
    <source>
        <dbReference type="Pfam" id="PF09851"/>
    </source>
</evidence>
<protein>
    <recommendedName>
        <fullName evidence="3">SHOCT domain-containing protein</fullName>
    </recommendedName>
</protein>
<dbReference type="EMBL" id="AP018165">
    <property type="protein sequence ID" value="BAX95575.1"/>
    <property type="molecule type" value="Genomic_DNA"/>
</dbReference>
<keyword evidence="5" id="KW-1185">Reference proteome</keyword>
<organism evidence="4 5">
    <name type="scientific">[Mycobacterium] stephanolepidis</name>
    <dbReference type="NCBI Taxonomy" id="1520670"/>
    <lineage>
        <taxon>Bacteria</taxon>
        <taxon>Bacillati</taxon>
        <taxon>Actinomycetota</taxon>
        <taxon>Actinomycetes</taxon>
        <taxon>Mycobacteriales</taxon>
        <taxon>Mycobacteriaceae</taxon>
        <taxon>Mycobacteroides</taxon>
    </lineage>
</organism>
<proteinExistence type="predicted"/>
<reference evidence="4 5" key="2">
    <citation type="journal article" date="2017" name="Int. J. Syst. Evol. Microbiol.">
        <title>Mycobacterium stephanolepidis sp. nov., a rapidly growing species related to Mycobacterium chelonae, isolated from marine teleost fish, Stephanolepis cirrhifer.</title>
        <authorList>
            <person name="Fukano H."/>
            <person name="Wada S."/>
            <person name="Kurata O."/>
            <person name="Katayama K."/>
            <person name="Fujiwara N."/>
            <person name="Hoshino Y."/>
        </authorList>
    </citation>
    <scope>NUCLEOTIDE SEQUENCE [LARGE SCALE GENOMIC DNA]</scope>
    <source>
        <strain evidence="4 5">NJB0901</strain>
    </source>
</reference>
<name>A0A1Z4ERJ6_9MYCO</name>
<evidence type="ECO:0000256" key="2">
    <source>
        <dbReference type="SAM" id="Phobius"/>
    </source>
</evidence>
<evidence type="ECO:0000313" key="4">
    <source>
        <dbReference type="EMBL" id="BAX95575.1"/>
    </source>
</evidence>
<dbReference type="Proteomes" id="UP000217954">
    <property type="component" value="Chromosome"/>
</dbReference>
<feature type="domain" description="SHOCT" evidence="3">
    <location>
        <begin position="200"/>
        <end position="227"/>
    </location>
</feature>
<keyword evidence="2" id="KW-0812">Transmembrane</keyword>
<reference evidence="5" key="1">
    <citation type="journal article" date="2017" name="Genome Announc.">
        <title>Complete Genome Sequence of Mycobacterium stephanolepidis.</title>
        <authorList>
            <person name="Fukano H."/>
            <person name="Yoshida M."/>
            <person name="Katayama Y."/>
            <person name="Omatsu T."/>
            <person name="Mizutani T."/>
            <person name="Kurata O."/>
            <person name="Wada S."/>
            <person name="Hoshino Y."/>
        </authorList>
    </citation>
    <scope>NUCLEOTIDE SEQUENCE [LARGE SCALE GENOMIC DNA]</scope>
    <source>
        <strain evidence="5">NJB0901</strain>
    </source>
</reference>
<dbReference type="InterPro" id="IPR018649">
    <property type="entry name" value="SHOCT"/>
</dbReference>
<accession>A0A1Z4ERJ6</accession>